<dbReference type="GO" id="GO:0016020">
    <property type="term" value="C:membrane"/>
    <property type="evidence" value="ECO:0007669"/>
    <property type="project" value="UniProtKB-SubCell"/>
</dbReference>
<dbReference type="PANTHER" id="PTHR10806:SF6">
    <property type="entry name" value="SIGNAL PEPTIDASE COMPLEX CATALYTIC SUBUNIT SEC11"/>
    <property type="match status" value="1"/>
</dbReference>
<dbReference type="NCBIfam" id="TIGR02228">
    <property type="entry name" value="sigpep_I_arch"/>
    <property type="match status" value="1"/>
</dbReference>
<evidence type="ECO:0000256" key="4">
    <source>
        <dbReference type="ARBA" id="ARBA00023136"/>
    </source>
</evidence>
<evidence type="ECO:0000313" key="8">
    <source>
        <dbReference type="EMBL" id="CEA07525.1"/>
    </source>
</evidence>
<dbReference type="GO" id="GO:0006465">
    <property type="term" value="P:signal peptide processing"/>
    <property type="evidence" value="ECO:0007669"/>
    <property type="project" value="UniProtKB-UniRule"/>
</dbReference>
<gene>
    <name evidence="8" type="primary">sipW</name>
    <name evidence="8" type="ORF">BN1051_00840</name>
</gene>
<reference evidence="8" key="1">
    <citation type="submission" date="2014-07" db="EMBL/GenBank/DDBJ databases">
        <authorList>
            <person name="Urmite Genomes Urmite Genomes"/>
        </authorList>
    </citation>
    <scope>NUCLEOTIDE SEQUENCE</scope>
    <source>
        <strain evidence="8">11W110_air</strain>
    </source>
</reference>
<dbReference type="Gene3D" id="2.10.109.10">
    <property type="entry name" value="Umud Fragment, subunit A"/>
    <property type="match status" value="1"/>
</dbReference>
<evidence type="ECO:0000256" key="1">
    <source>
        <dbReference type="ARBA" id="ARBA00004370"/>
    </source>
</evidence>
<evidence type="ECO:0000256" key="3">
    <source>
        <dbReference type="ARBA" id="ARBA00022989"/>
    </source>
</evidence>
<dbReference type="InterPro" id="IPR019533">
    <property type="entry name" value="Peptidase_S26"/>
</dbReference>
<keyword evidence="4 6" id="KW-0472">Membrane</keyword>
<evidence type="ECO:0000256" key="2">
    <source>
        <dbReference type="ARBA" id="ARBA00022692"/>
    </source>
</evidence>
<organism evidence="8">
    <name type="scientific">Arthrobacter saudimassiliensis</name>
    <dbReference type="NCBI Taxonomy" id="1461584"/>
    <lineage>
        <taxon>Bacteria</taxon>
        <taxon>Bacillati</taxon>
        <taxon>Actinomycetota</taxon>
        <taxon>Actinomycetes</taxon>
        <taxon>Micrococcales</taxon>
        <taxon>Micrococcaceae</taxon>
        <taxon>Arthrobacter</taxon>
    </lineage>
</organism>
<sequence length="242" mass="25289">MSNGKAAKHPALALVGSLLSYVALCITVLAALVLIVVPLLTGSQTYSVLTSSMAPHYAPGTFLVVKPTPYNELQVGDVVTYQMESGKPAVITHRIISFGVDQAGNRTLITQGDNNDIADEQPVTELQVRGKLFYAVPFVGFAANALGNTDRGAAVQWAAVGLLGYGVVTLVRGTLARKRRGGPAAGQGVEDAGAEVAHLPASRIDGADAVDLDHSDPVLGDCDCGADHHDDSRSLHQRRVAV</sequence>
<dbReference type="AlphaFoldDB" id="A0A078MMK9"/>
<dbReference type="PATRIC" id="fig|1461584.3.peg.832"/>
<dbReference type="GO" id="GO:0004252">
    <property type="term" value="F:serine-type endopeptidase activity"/>
    <property type="evidence" value="ECO:0007669"/>
    <property type="project" value="UniProtKB-UniRule"/>
</dbReference>
<feature type="transmembrane region" description="Helical" evidence="6">
    <location>
        <begin position="154"/>
        <end position="171"/>
    </location>
</feature>
<keyword evidence="2 6" id="KW-0812">Transmembrane</keyword>
<dbReference type="PANTHER" id="PTHR10806">
    <property type="entry name" value="SIGNAL PEPTIDASE COMPLEX CATALYTIC SUBUNIT SEC11"/>
    <property type="match status" value="1"/>
</dbReference>
<evidence type="ECO:0000256" key="6">
    <source>
        <dbReference type="SAM" id="Phobius"/>
    </source>
</evidence>
<accession>A0A078MMK9</accession>
<proteinExistence type="predicted"/>
<dbReference type="InterPro" id="IPR001733">
    <property type="entry name" value="Peptidase_S26B"/>
</dbReference>
<dbReference type="Pfam" id="PF10502">
    <property type="entry name" value="Peptidase_S26"/>
    <property type="match status" value="1"/>
</dbReference>
<dbReference type="GO" id="GO:0009003">
    <property type="term" value="F:signal peptidase activity"/>
    <property type="evidence" value="ECO:0007669"/>
    <property type="project" value="UniProtKB-EC"/>
</dbReference>
<protein>
    <recommendedName>
        <fullName evidence="5">Signal peptidase I</fullName>
        <ecNumber evidence="5">3.4.21.89</ecNumber>
    </recommendedName>
</protein>
<evidence type="ECO:0000259" key="7">
    <source>
        <dbReference type="Pfam" id="PF10502"/>
    </source>
</evidence>
<evidence type="ECO:0000256" key="5">
    <source>
        <dbReference type="NCBIfam" id="TIGR02228"/>
    </source>
</evidence>
<dbReference type="CDD" id="cd06530">
    <property type="entry name" value="S26_SPase_I"/>
    <property type="match status" value="1"/>
</dbReference>
<feature type="transmembrane region" description="Helical" evidence="6">
    <location>
        <begin position="12"/>
        <end position="40"/>
    </location>
</feature>
<dbReference type="SUPFAM" id="SSF51306">
    <property type="entry name" value="LexA/Signal peptidase"/>
    <property type="match status" value="1"/>
</dbReference>
<name>A0A078MMK9_9MICC</name>
<keyword evidence="3 6" id="KW-1133">Transmembrane helix</keyword>
<comment type="subcellular location">
    <subcellularLocation>
        <location evidence="1">Membrane</location>
    </subcellularLocation>
</comment>
<dbReference type="InterPro" id="IPR036286">
    <property type="entry name" value="LexA/Signal_pep-like_sf"/>
</dbReference>
<dbReference type="EC" id="3.4.21.89" evidence="5"/>
<dbReference type="EMBL" id="LN483070">
    <property type="protein sequence ID" value="CEA07525.1"/>
    <property type="molecule type" value="Genomic_DNA"/>
</dbReference>
<feature type="domain" description="Peptidase S26" evidence="7">
    <location>
        <begin position="26"/>
        <end position="99"/>
    </location>
</feature>